<dbReference type="InterPro" id="IPR053746">
    <property type="entry name" value="Viral_HT_Connector_Assembly"/>
</dbReference>
<dbReference type="AlphaFoldDB" id="A0A7K3S2L0"/>
<evidence type="ECO:0000313" key="2">
    <source>
        <dbReference type="Proteomes" id="UP000469670"/>
    </source>
</evidence>
<protein>
    <submittedName>
        <fullName evidence="1">Uncharacterized protein</fullName>
    </submittedName>
</protein>
<organism evidence="1 2">
    <name type="scientific">Streptomyces parvus</name>
    <dbReference type="NCBI Taxonomy" id="66428"/>
    <lineage>
        <taxon>Bacteria</taxon>
        <taxon>Bacillati</taxon>
        <taxon>Actinomycetota</taxon>
        <taxon>Actinomycetes</taxon>
        <taxon>Kitasatosporales</taxon>
        <taxon>Streptomycetaceae</taxon>
        <taxon>Streptomyces</taxon>
    </lineage>
</organism>
<sequence length="119" mass="12808">MVARLGRPFADDAEATKTAAFIEDATALVCDYCGTDFQQPTWEAVPGTVKAAVCAEVIRWLSVSPGTVMEKTGDLQVEYAQTAFTSGLSEAAKSMLVRYRKRLGSVPLTTWTEVIDGAV</sequence>
<proteinExistence type="predicted"/>
<dbReference type="EMBL" id="JAAGMP010001046">
    <property type="protein sequence ID" value="NEC21172.1"/>
    <property type="molecule type" value="Genomic_DNA"/>
</dbReference>
<evidence type="ECO:0000313" key="1">
    <source>
        <dbReference type="EMBL" id="NEC21172.1"/>
    </source>
</evidence>
<dbReference type="Proteomes" id="UP000469670">
    <property type="component" value="Unassembled WGS sequence"/>
</dbReference>
<name>A0A7K3S2L0_9ACTN</name>
<dbReference type="Gene3D" id="1.10.246.150">
    <property type="match status" value="1"/>
</dbReference>
<gene>
    <name evidence="1" type="ORF">G3I50_23435</name>
</gene>
<reference evidence="1 2" key="1">
    <citation type="submission" date="2020-01" db="EMBL/GenBank/DDBJ databases">
        <title>Insect and environment-associated Actinomycetes.</title>
        <authorList>
            <person name="Currrie C."/>
            <person name="Chevrette M."/>
            <person name="Carlson C."/>
            <person name="Stubbendieck R."/>
            <person name="Wendt-Pienkowski E."/>
        </authorList>
    </citation>
    <scope>NUCLEOTIDE SEQUENCE [LARGE SCALE GENOMIC DNA]</scope>
    <source>
        <strain evidence="1 2">SID7590</strain>
    </source>
</reference>
<accession>A0A7K3S2L0</accession>
<comment type="caution">
    <text evidence="1">The sequence shown here is derived from an EMBL/GenBank/DDBJ whole genome shotgun (WGS) entry which is preliminary data.</text>
</comment>